<keyword evidence="1" id="KW-0813">Transport</keyword>
<accession>A0AA36CBS9</accession>
<gene>
    <name evidence="2" type="ORF">MSPICULIGERA_LOCUS4677</name>
</gene>
<dbReference type="Proteomes" id="UP001177023">
    <property type="component" value="Unassembled WGS sequence"/>
</dbReference>
<evidence type="ECO:0000256" key="1">
    <source>
        <dbReference type="RuleBase" id="RU367079"/>
    </source>
</evidence>
<dbReference type="AlphaFoldDB" id="A0AA36CBS9"/>
<organism evidence="2 3">
    <name type="scientific">Mesorhabditis spiculigera</name>
    <dbReference type="NCBI Taxonomy" id="96644"/>
    <lineage>
        <taxon>Eukaryota</taxon>
        <taxon>Metazoa</taxon>
        <taxon>Ecdysozoa</taxon>
        <taxon>Nematoda</taxon>
        <taxon>Chromadorea</taxon>
        <taxon>Rhabditida</taxon>
        <taxon>Rhabditina</taxon>
        <taxon>Rhabditomorpha</taxon>
        <taxon>Rhabditoidea</taxon>
        <taxon>Rhabditidae</taxon>
        <taxon>Mesorhabditinae</taxon>
        <taxon>Mesorhabditis</taxon>
    </lineage>
</organism>
<dbReference type="GO" id="GO:0007268">
    <property type="term" value="P:chemical synaptic transmission"/>
    <property type="evidence" value="ECO:0007669"/>
    <property type="project" value="TreeGrafter"/>
</dbReference>
<dbReference type="GO" id="GO:0015031">
    <property type="term" value="P:protein transport"/>
    <property type="evidence" value="ECO:0007669"/>
    <property type="project" value="UniProtKB-KW"/>
</dbReference>
<dbReference type="GO" id="GO:0006893">
    <property type="term" value="P:Golgi to plasma membrane transport"/>
    <property type="evidence" value="ECO:0007669"/>
    <property type="project" value="TreeGrafter"/>
</dbReference>
<evidence type="ECO:0000313" key="3">
    <source>
        <dbReference type="Proteomes" id="UP001177023"/>
    </source>
</evidence>
<evidence type="ECO:0000313" key="2">
    <source>
        <dbReference type="EMBL" id="CAJ0566061.1"/>
    </source>
</evidence>
<dbReference type="PANTHER" id="PTHR14146:SF0">
    <property type="entry name" value="EXOCYST COMPLEX COMPONENT 4"/>
    <property type="match status" value="1"/>
</dbReference>
<dbReference type="GO" id="GO:0000145">
    <property type="term" value="C:exocyst"/>
    <property type="evidence" value="ECO:0007669"/>
    <property type="project" value="UniProtKB-UniRule"/>
</dbReference>
<proteinExistence type="inferred from homology"/>
<comment type="similarity">
    <text evidence="1">Belongs to the SEC8 family.</text>
</comment>
<sequence>MVVQEPFEQQMVDVVRGMPEGWIGESELTLRLYRKLNQQRHTNNTALQNRIQEHLAALSVLDGAQLVVDRLLALSATQISKQVESATGTQLCQLRRFIHSFVIEEFVERVTRTLEGRLAEALKLDDARTVASSESPILPSAEQVRDMCNEINEFIMQMDNYAPRFAAVWLLVLSEYTRHINELYEKTTAPVWLSAEARKLIDSLPSNVRKAIREHPVHVTYRDGKVSQDEPVLKGLDASISQLQSVSATCLLMLHLELRVHCFFHLLPLARLRQATSHEDTDPEVVELGKDLQAFHSLLATYLSPQKMRYIFDGLGHLCAAIFIHSSQHMQRLTEIGRKRVTRNIWGVQQRLAQLTARREAELDRARTFFELLSHEPDELLCVLADRRTKIPTTLMHDDDDDTTQLPFSFIKSQKHRD</sequence>
<dbReference type="GO" id="GO:0090522">
    <property type="term" value="P:vesicle tethering involved in exocytosis"/>
    <property type="evidence" value="ECO:0007669"/>
    <property type="project" value="UniProtKB-UniRule"/>
</dbReference>
<keyword evidence="3" id="KW-1185">Reference proteome</keyword>
<dbReference type="GO" id="GO:0045202">
    <property type="term" value="C:synapse"/>
    <property type="evidence" value="ECO:0007669"/>
    <property type="project" value="TreeGrafter"/>
</dbReference>
<dbReference type="InterPro" id="IPR039682">
    <property type="entry name" value="Sec8/EXOC4"/>
</dbReference>
<dbReference type="PANTHER" id="PTHR14146">
    <property type="entry name" value="EXOCYST COMPLEX COMPONENT 4"/>
    <property type="match status" value="1"/>
</dbReference>
<dbReference type="GO" id="GO:0006612">
    <property type="term" value="P:protein targeting to membrane"/>
    <property type="evidence" value="ECO:0007669"/>
    <property type="project" value="UniProtKB-UniRule"/>
</dbReference>
<dbReference type="EMBL" id="CATQJA010001159">
    <property type="protein sequence ID" value="CAJ0566061.1"/>
    <property type="molecule type" value="Genomic_DNA"/>
</dbReference>
<dbReference type="GO" id="GO:0032584">
    <property type="term" value="C:growth cone membrane"/>
    <property type="evidence" value="ECO:0007669"/>
    <property type="project" value="TreeGrafter"/>
</dbReference>
<feature type="non-terminal residue" evidence="2">
    <location>
        <position position="1"/>
    </location>
</feature>
<comment type="function">
    <text evidence="1">Component of the exocyst complex involved in the docking of exocytic vesicles with fusion sites on the plasma membrane.</text>
</comment>
<protein>
    <recommendedName>
        <fullName evidence="1">Exocyst complex component Sec8</fullName>
    </recommendedName>
</protein>
<name>A0AA36CBS9_9BILA</name>
<keyword evidence="1" id="KW-0653">Protein transport</keyword>
<reference evidence="2" key="1">
    <citation type="submission" date="2023-06" db="EMBL/GenBank/DDBJ databases">
        <authorList>
            <person name="Delattre M."/>
        </authorList>
    </citation>
    <scope>NUCLEOTIDE SEQUENCE</scope>
    <source>
        <strain evidence="2">AF72</strain>
    </source>
</reference>
<comment type="caution">
    <text evidence="2">The sequence shown here is derived from an EMBL/GenBank/DDBJ whole genome shotgun (WGS) entry which is preliminary data.</text>
</comment>
<keyword evidence="1" id="KW-0268">Exocytosis</keyword>